<dbReference type="Gene3D" id="1.20.58.150">
    <property type="entry name" value="ANTH domain"/>
    <property type="match status" value="1"/>
</dbReference>
<dbReference type="OrthoDB" id="44015at2759"/>
<protein>
    <submittedName>
        <fullName evidence="8">DEKNAAE102327</fullName>
    </submittedName>
</protein>
<dbReference type="FunFam" id="1.20.58.150:FF:000004">
    <property type="entry name" value="ENTH domain protein"/>
    <property type="match status" value="1"/>
</dbReference>
<dbReference type="GO" id="GO:0072583">
    <property type="term" value="P:clathrin-dependent endocytosis"/>
    <property type="evidence" value="ECO:0007669"/>
    <property type="project" value="InterPro"/>
</dbReference>
<dbReference type="GO" id="GO:0000149">
    <property type="term" value="F:SNARE binding"/>
    <property type="evidence" value="ECO:0007669"/>
    <property type="project" value="TreeGrafter"/>
</dbReference>
<dbReference type="InterPro" id="IPR045192">
    <property type="entry name" value="AP180-like"/>
</dbReference>
<evidence type="ECO:0000256" key="1">
    <source>
        <dbReference type="ARBA" id="ARBA00004496"/>
    </source>
</evidence>
<evidence type="ECO:0000256" key="5">
    <source>
        <dbReference type="ARBA" id="ARBA00061916"/>
    </source>
</evidence>
<dbReference type="InterPro" id="IPR013809">
    <property type="entry name" value="ENTH"/>
</dbReference>
<feature type="domain" description="ENTH" evidence="7">
    <location>
        <begin position="1"/>
        <end position="131"/>
    </location>
</feature>
<dbReference type="GO" id="GO:0005905">
    <property type="term" value="C:clathrin-coated pit"/>
    <property type="evidence" value="ECO:0007669"/>
    <property type="project" value="TreeGrafter"/>
</dbReference>
<gene>
    <name evidence="8" type="ORF">BRENAR_LOCUS2069</name>
</gene>
<name>A0A448YK68_BRENA</name>
<feature type="region of interest" description="Disordered" evidence="6">
    <location>
        <begin position="449"/>
        <end position="535"/>
    </location>
</feature>
<keyword evidence="9" id="KW-1185">Reference proteome</keyword>
<dbReference type="AlphaFoldDB" id="A0A448YK68"/>
<dbReference type="PANTHER" id="PTHR22951">
    <property type="entry name" value="CLATHRIN ASSEMBLY PROTEIN"/>
    <property type="match status" value="1"/>
</dbReference>
<dbReference type="GO" id="GO:0032050">
    <property type="term" value="F:clathrin heavy chain binding"/>
    <property type="evidence" value="ECO:0007669"/>
    <property type="project" value="TreeGrafter"/>
</dbReference>
<evidence type="ECO:0000256" key="2">
    <source>
        <dbReference type="ARBA" id="ARBA00022490"/>
    </source>
</evidence>
<feature type="compositionally biased region" description="Low complexity" evidence="6">
    <location>
        <begin position="482"/>
        <end position="493"/>
    </location>
</feature>
<comment type="similarity">
    <text evidence="4">Belongs to the AP180 family.</text>
</comment>
<evidence type="ECO:0000256" key="6">
    <source>
        <dbReference type="SAM" id="MobiDB-lite"/>
    </source>
</evidence>
<dbReference type="Proteomes" id="UP000290900">
    <property type="component" value="Unassembled WGS sequence"/>
</dbReference>
<proteinExistence type="inferred from homology"/>
<dbReference type="InParanoid" id="A0A448YK68"/>
<evidence type="ECO:0000256" key="3">
    <source>
        <dbReference type="ARBA" id="ARBA00058079"/>
    </source>
</evidence>
<dbReference type="GO" id="GO:0005546">
    <property type="term" value="F:phosphatidylinositol-4,5-bisphosphate binding"/>
    <property type="evidence" value="ECO:0007669"/>
    <property type="project" value="TreeGrafter"/>
</dbReference>
<dbReference type="SMART" id="SM00273">
    <property type="entry name" value="ENTH"/>
    <property type="match status" value="1"/>
</dbReference>
<feature type="compositionally biased region" description="Low complexity" evidence="6">
    <location>
        <begin position="450"/>
        <end position="463"/>
    </location>
</feature>
<comment type="subunit">
    <text evidence="5">Interacts with PAN1 and the clathrin heavy and light chains CHC1 and CLC1.</text>
</comment>
<dbReference type="InterPro" id="IPR014712">
    <property type="entry name" value="ANTH_dom_sf"/>
</dbReference>
<feature type="compositionally biased region" description="Low complexity" evidence="6">
    <location>
        <begin position="629"/>
        <end position="648"/>
    </location>
</feature>
<organism evidence="8 9">
    <name type="scientific">Brettanomyces naardenensis</name>
    <name type="common">Yeast</name>
    <dbReference type="NCBI Taxonomy" id="13370"/>
    <lineage>
        <taxon>Eukaryota</taxon>
        <taxon>Fungi</taxon>
        <taxon>Dikarya</taxon>
        <taxon>Ascomycota</taxon>
        <taxon>Saccharomycotina</taxon>
        <taxon>Pichiomycetes</taxon>
        <taxon>Pichiales</taxon>
        <taxon>Pichiaceae</taxon>
        <taxon>Brettanomyces</taxon>
    </lineage>
</organism>
<dbReference type="Pfam" id="PF07651">
    <property type="entry name" value="ANTH"/>
    <property type="match status" value="1"/>
</dbReference>
<evidence type="ECO:0000256" key="4">
    <source>
        <dbReference type="ARBA" id="ARBA00061059"/>
    </source>
</evidence>
<dbReference type="EMBL" id="CAACVR010000012">
    <property type="protein sequence ID" value="VEU21334.1"/>
    <property type="molecule type" value="Genomic_DNA"/>
</dbReference>
<evidence type="ECO:0000259" key="7">
    <source>
        <dbReference type="PROSITE" id="PS50942"/>
    </source>
</evidence>
<sequence>MTTYEKLVEGATKIKLAPPKPKYVEPILMSTAQGEDSEAFRTVMKTLAKRLQDSAWTIVYKSLITLHIMIREGDGNVTIRYVSNHPLMLDCRIALGSGQYISNGGDIHTLATYAKYLSVRGEEFGLTRHDFIKEARRPVGAWSSKDVGSSLRKLAVEKGLLREIESVQRQIESLIRCRFKEPEVNSDLIVLGFRMLTTDLLSLYQTLNEGVLNILEHFFELSKVDAQRAFNIYTNFTKETSQVIDFLRVAKHLEHVTKLHVPTIKHAQTSLTDSLRDYIEDPYFDVNRRQYLAEQDAKKDGTEEAKNEKVENAPQSVEPVELVKPAQQEQQIKQQVTPSQPFFAQGSGAVAAVFDNPMQPVFTNQPATAQPSGLVLQTTGFNPFSNFSGFRPSTLAPVPEVPQQPVPAPMVSVQVQQQPPALFTPAATTGGLLFGHAAQALPLGQPQFTGIQQAPAPQQGIQPTESAVRGNIRRSSTNPFALGSEQQLGSSSSNPFAQTRFSSTSGTTALSFQPNRPRQQSLPQLTRSQTGSNPFASAAPAIVQQPPAQQFKRQATAGGLENLPTIPIFPETKKEAINQERQFQAAQELQQQKTENYLHQQQQVAANNPFAQPQSTAVGLSLGNPIAPQPLQQPQLQQQPQAAFTATQQAQVQPLQRPLLQQQPFSSVYTGPNLLG</sequence>
<dbReference type="CDD" id="cd16988">
    <property type="entry name" value="ANTH_N_YAP180"/>
    <property type="match status" value="1"/>
</dbReference>
<comment type="function">
    <text evidence="3">Involved in endocytosis and clathrin cage assembly.</text>
</comment>
<comment type="subcellular location">
    <subcellularLocation>
        <location evidence="1">Cytoplasm</location>
    </subcellularLocation>
</comment>
<reference evidence="8 9" key="1">
    <citation type="submission" date="2018-12" db="EMBL/GenBank/DDBJ databases">
        <authorList>
            <person name="Tiukova I."/>
            <person name="Dainat J."/>
        </authorList>
    </citation>
    <scope>NUCLEOTIDE SEQUENCE [LARGE SCALE GENOMIC DNA]</scope>
</reference>
<feature type="region of interest" description="Disordered" evidence="6">
    <location>
        <begin position="296"/>
        <end position="318"/>
    </location>
</feature>
<dbReference type="InterPro" id="IPR011417">
    <property type="entry name" value="ANTH_dom"/>
</dbReference>
<dbReference type="PROSITE" id="PS50942">
    <property type="entry name" value="ENTH"/>
    <property type="match status" value="1"/>
</dbReference>
<evidence type="ECO:0000313" key="8">
    <source>
        <dbReference type="EMBL" id="VEU21334.1"/>
    </source>
</evidence>
<dbReference type="GO" id="GO:0048268">
    <property type="term" value="P:clathrin coat assembly"/>
    <property type="evidence" value="ECO:0007669"/>
    <property type="project" value="InterPro"/>
</dbReference>
<dbReference type="FunCoup" id="A0A448YK68">
    <property type="interactions" value="444"/>
</dbReference>
<dbReference type="SUPFAM" id="SSF89009">
    <property type="entry name" value="GAT-like domain"/>
    <property type="match status" value="1"/>
</dbReference>
<feature type="compositionally biased region" description="Basic and acidic residues" evidence="6">
    <location>
        <begin position="296"/>
        <end position="311"/>
    </location>
</feature>
<dbReference type="Gene3D" id="1.25.40.90">
    <property type="match status" value="1"/>
</dbReference>
<dbReference type="STRING" id="13370.A0A448YK68"/>
<feature type="compositionally biased region" description="Polar residues" evidence="6">
    <location>
        <begin position="494"/>
        <end position="535"/>
    </location>
</feature>
<dbReference type="GO" id="GO:0030136">
    <property type="term" value="C:clathrin-coated vesicle"/>
    <property type="evidence" value="ECO:0007669"/>
    <property type="project" value="InterPro"/>
</dbReference>
<dbReference type="PANTHER" id="PTHR22951:SF5">
    <property type="entry name" value="PHOSPHATIDYLINOSITOL-BINDING CLATHRIN ASSEMBLY PROTEIN LAP"/>
    <property type="match status" value="1"/>
</dbReference>
<feature type="region of interest" description="Disordered" evidence="6">
    <location>
        <begin position="615"/>
        <end position="648"/>
    </location>
</feature>
<accession>A0A448YK68</accession>
<evidence type="ECO:0000313" key="9">
    <source>
        <dbReference type="Proteomes" id="UP000290900"/>
    </source>
</evidence>
<dbReference type="GO" id="GO:0005545">
    <property type="term" value="F:1-phosphatidylinositol binding"/>
    <property type="evidence" value="ECO:0007669"/>
    <property type="project" value="InterPro"/>
</dbReference>
<dbReference type="InterPro" id="IPR008942">
    <property type="entry name" value="ENTH_VHS"/>
</dbReference>
<dbReference type="GO" id="GO:0006900">
    <property type="term" value="P:vesicle budding from membrane"/>
    <property type="evidence" value="ECO:0007669"/>
    <property type="project" value="TreeGrafter"/>
</dbReference>
<keyword evidence="2" id="KW-0963">Cytoplasm</keyword>
<dbReference type="SUPFAM" id="SSF48464">
    <property type="entry name" value="ENTH/VHS domain"/>
    <property type="match status" value="1"/>
</dbReference>